<dbReference type="AlphaFoldDB" id="A0A2S9Y3K9"/>
<dbReference type="PROSITE" id="PS51257">
    <property type="entry name" value="PROKAR_LIPOPROTEIN"/>
    <property type="match status" value="1"/>
</dbReference>
<evidence type="ECO:0000313" key="3">
    <source>
        <dbReference type="Proteomes" id="UP000238823"/>
    </source>
</evidence>
<dbReference type="Proteomes" id="UP000238823">
    <property type="component" value="Unassembled WGS sequence"/>
</dbReference>
<dbReference type="EMBL" id="PVNL01000120">
    <property type="protein sequence ID" value="PRP99651.1"/>
    <property type="molecule type" value="Genomic_DNA"/>
</dbReference>
<protein>
    <recommendedName>
        <fullName evidence="4">Lipoprotein</fullName>
    </recommendedName>
</protein>
<evidence type="ECO:0000256" key="1">
    <source>
        <dbReference type="SAM" id="SignalP"/>
    </source>
</evidence>
<evidence type="ECO:0008006" key="4">
    <source>
        <dbReference type="Google" id="ProtNLM"/>
    </source>
</evidence>
<name>A0A2S9Y3K9_9BACT</name>
<organism evidence="2 3">
    <name type="scientific">Enhygromyxa salina</name>
    <dbReference type="NCBI Taxonomy" id="215803"/>
    <lineage>
        <taxon>Bacteria</taxon>
        <taxon>Pseudomonadati</taxon>
        <taxon>Myxococcota</taxon>
        <taxon>Polyangia</taxon>
        <taxon>Nannocystales</taxon>
        <taxon>Nannocystaceae</taxon>
        <taxon>Enhygromyxa</taxon>
    </lineage>
</organism>
<feature type="chain" id="PRO_5015455058" description="Lipoprotein" evidence="1">
    <location>
        <begin position="20"/>
        <end position="200"/>
    </location>
</feature>
<evidence type="ECO:0000313" key="2">
    <source>
        <dbReference type="EMBL" id="PRP99651.1"/>
    </source>
</evidence>
<proteinExistence type="predicted"/>
<sequence>MRVMLAIYGALAVLCGCHGAPVLDCDPNVAPTATADSDADCVAFCAFQSQNEFGFCDCQVDCKDRLRAGEEKHGAECEEAIRSALRCAAETTPSNEFADCAHELTQMQTACPDGRYYHAGWAACEAECEYSEACNFGSYPAWGDCYGECWSNLDIDAAQGCFAESIAYKECIVDQLESGCKSVKSGCKNEDQDWQACVSF</sequence>
<feature type="signal peptide" evidence="1">
    <location>
        <begin position="1"/>
        <end position="19"/>
    </location>
</feature>
<keyword evidence="1" id="KW-0732">Signal</keyword>
<gene>
    <name evidence="2" type="ORF">ENSA7_62910</name>
</gene>
<reference evidence="2 3" key="1">
    <citation type="submission" date="2018-03" db="EMBL/GenBank/DDBJ databases">
        <title>Draft Genome Sequences of the Obligatory Marine Myxobacteria Enhygromyxa salina SWB007.</title>
        <authorList>
            <person name="Poehlein A."/>
            <person name="Moghaddam J.A."/>
            <person name="Harms H."/>
            <person name="Alanjari M."/>
            <person name="Koenig G.M."/>
            <person name="Daniel R."/>
            <person name="Schaeberle T.F."/>
        </authorList>
    </citation>
    <scope>NUCLEOTIDE SEQUENCE [LARGE SCALE GENOMIC DNA]</scope>
    <source>
        <strain evidence="2 3">SWB007</strain>
    </source>
</reference>
<accession>A0A2S9Y3K9</accession>
<comment type="caution">
    <text evidence="2">The sequence shown here is derived from an EMBL/GenBank/DDBJ whole genome shotgun (WGS) entry which is preliminary data.</text>
</comment>